<evidence type="ECO:0000313" key="6">
    <source>
        <dbReference type="Proteomes" id="UP000189369"/>
    </source>
</evidence>
<evidence type="ECO:0000259" key="4">
    <source>
        <dbReference type="Pfam" id="PF13458"/>
    </source>
</evidence>
<evidence type="ECO:0000313" key="5">
    <source>
        <dbReference type="EMBL" id="AQS51690.1"/>
    </source>
</evidence>
<dbReference type="Gene3D" id="3.40.50.2300">
    <property type="match status" value="2"/>
</dbReference>
<evidence type="ECO:0000256" key="3">
    <source>
        <dbReference type="SAM" id="SignalP"/>
    </source>
</evidence>
<proteinExistence type="inferred from homology"/>
<dbReference type="PANTHER" id="PTHR30483">
    <property type="entry name" value="LEUCINE-SPECIFIC-BINDING PROTEIN"/>
    <property type="match status" value="1"/>
</dbReference>
<protein>
    <submittedName>
        <fullName evidence="5">Branched-chain amino acid ABC transporter substrate-binding protein</fullName>
    </submittedName>
</protein>
<gene>
    <name evidence="5" type="ORF">PAEH1_09205</name>
</gene>
<keyword evidence="2 3" id="KW-0732">Signal</keyword>
<dbReference type="Proteomes" id="UP000189369">
    <property type="component" value="Chromosome"/>
</dbReference>
<feature type="signal peptide" evidence="3">
    <location>
        <begin position="1"/>
        <end position="24"/>
    </location>
</feature>
<feature type="domain" description="Leucine-binding protein" evidence="4">
    <location>
        <begin position="27"/>
        <end position="374"/>
    </location>
</feature>
<dbReference type="CDD" id="cd06333">
    <property type="entry name" value="PBP1_ABC_RPA1789-like"/>
    <property type="match status" value="1"/>
</dbReference>
<evidence type="ECO:0000256" key="1">
    <source>
        <dbReference type="ARBA" id="ARBA00010062"/>
    </source>
</evidence>
<dbReference type="PANTHER" id="PTHR30483:SF38">
    <property type="entry name" value="BLR7848 PROTEIN"/>
    <property type="match status" value="1"/>
</dbReference>
<dbReference type="AlphaFoldDB" id="A0A1U9K0W9"/>
<name>A0A1U9K0W9_9BURK</name>
<feature type="chain" id="PRO_5012707924" evidence="3">
    <location>
        <begin position="25"/>
        <end position="380"/>
    </location>
</feature>
<dbReference type="InterPro" id="IPR051010">
    <property type="entry name" value="BCAA_transport"/>
</dbReference>
<accession>A0A1U9K0W9</accession>
<organism evidence="5 6">
    <name type="scientific">Paenalcaligenes hominis</name>
    <dbReference type="NCBI Taxonomy" id="643674"/>
    <lineage>
        <taxon>Bacteria</taxon>
        <taxon>Pseudomonadati</taxon>
        <taxon>Pseudomonadota</taxon>
        <taxon>Betaproteobacteria</taxon>
        <taxon>Burkholderiales</taxon>
        <taxon>Alcaligenaceae</taxon>
        <taxon>Paenalcaligenes</taxon>
    </lineage>
</organism>
<dbReference type="SUPFAM" id="SSF53822">
    <property type="entry name" value="Periplasmic binding protein-like I"/>
    <property type="match status" value="1"/>
</dbReference>
<dbReference type="InterPro" id="IPR028082">
    <property type="entry name" value="Peripla_BP_I"/>
</dbReference>
<sequence>MKAKHLLITLGLTGLLSLSLSAAAELVVGVSVSATGPAAALGAPQRNAASIMPTTIAGEPVKVIILDDGSDPNVASRNARNLVESQADVILGGSTVSNALAITEIAVEAKTPLIGMSPAKVAGATKAQWVFLVAQDNTLMAAALIEHMVAKGVKRLGVIGFADPYGDDWLKAVQDSAQQHDIALTTIEKYNRSDTSVNSQVVKLIASRPDAVLILASGTPAALPHIALSERGFTGQIYQTHGAAGAEFLKAGGKAVEGGVFVIGPLLINDLLPEEAATKATATAFIQSYSDAFGPTSISTFAGHVYDAWALLEQAVPQAKAAGEPGTEAFRVALRDALEKTTEVKGVHGVYNMSATDHFGHDERARYVVQVKNGAFELVE</sequence>
<comment type="similarity">
    <text evidence="1">Belongs to the leucine-binding protein family.</text>
</comment>
<evidence type="ECO:0000256" key="2">
    <source>
        <dbReference type="ARBA" id="ARBA00022729"/>
    </source>
</evidence>
<dbReference type="STRING" id="643674.PAEH1_09205"/>
<dbReference type="OrthoDB" id="5290698at2"/>
<reference evidence="5 6" key="1">
    <citation type="submission" date="2017-01" db="EMBL/GenBank/DDBJ databases">
        <title>Complete Genome Sequence of Paenalcaligenes hominis, Isolated from a paraplegic Patient with neurogenic bladder.</title>
        <authorList>
            <person name="Mukhopadhyay R."/>
            <person name="Joaquin J."/>
            <person name="Hogue R."/>
            <person name="Kilaru A."/>
            <person name="Jospin G."/>
            <person name="Mars K."/>
            <person name="Eisen J.A."/>
            <person name="Chaturvedi V."/>
        </authorList>
    </citation>
    <scope>NUCLEOTIDE SEQUENCE [LARGE SCALE GENOMIC DNA]</scope>
    <source>
        <strain evidence="5 6">15S00501</strain>
    </source>
</reference>
<dbReference type="EMBL" id="CP019697">
    <property type="protein sequence ID" value="AQS51690.1"/>
    <property type="molecule type" value="Genomic_DNA"/>
</dbReference>
<dbReference type="InterPro" id="IPR028081">
    <property type="entry name" value="Leu-bd"/>
</dbReference>
<dbReference type="KEGG" id="phn:PAEH1_09205"/>
<dbReference type="Pfam" id="PF13458">
    <property type="entry name" value="Peripla_BP_6"/>
    <property type="match status" value="1"/>
</dbReference>